<sequence length="146" mass="15302">MAFTTTTWSSITATSMSSTSCATFTASFASTGSVPSNTAYTSSVVSVALSCVTFCSLTTTDDPASRRSSRREVSGLAGDELLPLRRVLCSTRRFLRWCGVRSVTGRGGAVCVLPAGESKAWWLGRRGAVGDVGGRSLRGTLAMMVV</sequence>
<name>A0A5B7F607_PORTR</name>
<dbReference type="AlphaFoldDB" id="A0A5B7F607"/>
<evidence type="ECO:0000313" key="1">
    <source>
        <dbReference type="EMBL" id="MPC40649.1"/>
    </source>
</evidence>
<accession>A0A5B7F607</accession>
<keyword evidence="2" id="KW-1185">Reference proteome</keyword>
<proteinExistence type="predicted"/>
<evidence type="ECO:0000313" key="2">
    <source>
        <dbReference type="Proteomes" id="UP000324222"/>
    </source>
</evidence>
<gene>
    <name evidence="1" type="ORF">E2C01_034214</name>
</gene>
<dbReference type="Proteomes" id="UP000324222">
    <property type="component" value="Unassembled WGS sequence"/>
</dbReference>
<organism evidence="1 2">
    <name type="scientific">Portunus trituberculatus</name>
    <name type="common">Swimming crab</name>
    <name type="synonym">Neptunus trituberculatus</name>
    <dbReference type="NCBI Taxonomy" id="210409"/>
    <lineage>
        <taxon>Eukaryota</taxon>
        <taxon>Metazoa</taxon>
        <taxon>Ecdysozoa</taxon>
        <taxon>Arthropoda</taxon>
        <taxon>Crustacea</taxon>
        <taxon>Multicrustacea</taxon>
        <taxon>Malacostraca</taxon>
        <taxon>Eumalacostraca</taxon>
        <taxon>Eucarida</taxon>
        <taxon>Decapoda</taxon>
        <taxon>Pleocyemata</taxon>
        <taxon>Brachyura</taxon>
        <taxon>Eubrachyura</taxon>
        <taxon>Portunoidea</taxon>
        <taxon>Portunidae</taxon>
        <taxon>Portuninae</taxon>
        <taxon>Portunus</taxon>
    </lineage>
</organism>
<protein>
    <submittedName>
        <fullName evidence="1">Uncharacterized protein</fullName>
    </submittedName>
</protein>
<comment type="caution">
    <text evidence="1">The sequence shown here is derived from an EMBL/GenBank/DDBJ whole genome shotgun (WGS) entry which is preliminary data.</text>
</comment>
<dbReference type="EMBL" id="VSRR010004766">
    <property type="protein sequence ID" value="MPC40649.1"/>
    <property type="molecule type" value="Genomic_DNA"/>
</dbReference>
<reference evidence="1 2" key="1">
    <citation type="submission" date="2019-05" db="EMBL/GenBank/DDBJ databases">
        <title>Another draft genome of Portunus trituberculatus and its Hox gene families provides insights of decapod evolution.</title>
        <authorList>
            <person name="Jeong J.-H."/>
            <person name="Song I."/>
            <person name="Kim S."/>
            <person name="Choi T."/>
            <person name="Kim D."/>
            <person name="Ryu S."/>
            <person name="Kim W."/>
        </authorList>
    </citation>
    <scope>NUCLEOTIDE SEQUENCE [LARGE SCALE GENOMIC DNA]</scope>
    <source>
        <tissue evidence="1">Muscle</tissue>
    </source>
</reference>